<dbReference type="InterPro" id="IPR016181">
    <property type="entry name" value="Acyl_CoA_acyltransferase"/>
</dbReference>
<dbReference type="STRING" id="883.DvMF_1327"/>
<dbReference type="OrthoDB" id="116151at2"/>
<accession>B8DLL4</accession>
<dbReference type="HOGENOM" id="CLU_798603_0_0_7"/>
<dbReference type="InterPro" id="IPR038740">
    <property type="entry name" value="BioF2-like_GNAT_dom"/>
</dbReference>
<proteinExistence type="predicted"/>
<feature type="compositionally biased region" description="Low complexity" evidence="1">
    <location>
        <begin position="332"/>
        <end position="347"/>
    </location>
</feature>
<evidence type="ECO:0000256" key="1">
    <source>
        <dbReference type="SAM" id="MobiDB-lite"/>
    </source>
</evidence>
<reference evidence="3" key="1">
    <citation type="submission" date="2008-10" db="EMBL/GenBank/DDBJ databases">
        <title>Complete sequence of Desulfovibrio vulgaris str. 'Miyazaki F'.</title>
        <authorList>
            <person name="Lucas S."/>
            <person name="Copeland A."/>
            <person name="Lapidus A."/>
            <person name="Glavina del Rio T."/>
            <person name="Dalin E."/>
            <person name="Tice H."/>
            <person name="Bruce D."/>
            <person name="Goodwin L."/>
            <person name="Pitluck S."/>
            <person name="Sims D."/>
            <person name="Brettin T."/>
            <person name="Detter J.C."/>
            <person name="Han C."/>
            <person name="Larimer F."/>
            <person name="Land M."/>
            <person name="Hauser L."/>
            <person name="Kyrpides N."/>
            <person name="Mikhailova N."/>
            <person name="Hazen T.C."/>
            <person name="Richardson P."/>
        </authorList>
    </citation>
    <scope>NUCLEOTIDE SEQUENCE</scope>
    <source>
        <strain evidence="3">Miyazaki F</strain>
    </source>
</reference>
<dbReference type="eggNOG" id="COG2348">
    <property type="taxonomic scope" value="Bacteria"/>
</dbReference>
<feature type="region of interest" description="Disordered" evidence="1">
    <location>
        <begin position="328"/>
        <end position="347"/>
    </location>
</feature>
<evidence type="ECO:0000313" key="3">
    <source>
        <dbReference type="EMBL" id="ACL08276.1"/>
    </source>
</evidence>
<dbReference type="Gene3D" id="3.40.630.30">
    <property type="match status" value="1"/>
</dbReference>
<dbReference type="Pfam" id="PF13480">
    <property type="entry name" value="Acetyltransf_6"/>
    <property type="match status" value="1"/>
</dbReference>
<evidence type="ECO:0000259" key="2">
    <source>
        <dbReference type="Pfam" id="PF13480"/>
    </source>
</evidence>
<sequence length="347" mass="38238">MTTQYRLEETTPGAQWDAFVEASPNGTIFSLSAYLAAVRQPSRLYWCMNGNERRAAVAVTESADGSCVVQHDFVIHNGILFAPPANKQNRSTVLSERFEIATAVAAALSRRYARAELALSPQVTDIRPFLWHNYGRDDAPRYVADVRYTAYTSLAGFADAATPEDVPLFPEISYSRRQEVRKALKTGVRTTEDATPEDLSAFYALTMGRQGIEVERERLDELRDLAAAVLAGGFGRLFATRTPEGELAAMALFGMDSKRAYYLFGAGDPHLRNTPCGTAVLWDAFGQLARAGVTEVDLEGVNSPRRGWFKLSFGADILPYYQLVKDGPEPAVPAEQPEQPEQAAQEQ</sequence>
<protein>
    <recommendedName>
        <fullName evidence="2">BioF2-like acetyltransferase domain-containing protein</fullName>
    </recommendedName>
</protein>
<dbReference type="AlphaFoldDB" id="B8DLL4"/>
<organism evidence="3">
    <name type="scientific">Nitratidesulfovibrio vulgaris (strain DSM 19637 / Miyazaki F)</name>
    <name type="common">Desulfovibrio vulgaris</name>
    <dbReference type="NCBI Taxonomy" id="883"/>
    <lineage>
        <taxon>Bacteria</taxon>
        <taxon>Pseudomonadati</taxon>
        <taxon>Thermodesulfobacteriota</taxon>
        <taxon>Desulfovibrionia</taxon>
        <taxon>Desulfovibrionales</taxon>
        <taxon>Desulfovibrionaceae</taxon>
        <taxon>Nitratidesulfovibrio</taxon>
    </lineage>
</organism>
<dbReference type="SUPFAM" id="SSF55729">
    <property type="entry name" value="Acyl-CoA N-acyltransferases (Nat)"/>
    <property type="match status" value="1"/>
</dbReference>
<gene>
    <name evidence="3" type="ordered locus">DvMF_1327</name>
</gene>
<dbReference type="KEGG" id="dvm:DvMF_1327"/>
<name>B8DLL4_NITV9</name>
<feature type="domain" description="BioF2-like acetyltransferase" evidence="2">
    <location>
        <begin position="177"/>
        <end position="298"/>
    </location>
</feature>
<dbReference type="EMBL" id="CP001197">
    <property type="protein sequence ID" value="ACL08276.1"/>
    <property type="molecule type" value="Genomic_DNA"/>
</dbReference>